<evidence type="ECO:0000313" key="2">
    <source>
        <dbReference type="EMBL" id="CAF1858303.1"/>
    </source>
</evidence>
<dbReference type="EMBL" id="HG994368">
    <property type="protein sequence ID" value="CAF1858303.1"/>
    <property type="molecule type" value="Genomic_DNA"/>
</dbReference>
<protein>
    <submittedName>
        <fullName evidence="2">(rape) hypothetical protein</fullName>
    </submittedName>
</protein>
<name>A0A816K1B0_BRANA</name>
<gene>
    <name evidence="2" type="ORF">DARMORV10_C04P44740.1</name>
</gene>
<proteinExistence type="predicted"/>
<sequence>MMIALRRRRDASSTIDLPSPAAVRPSEERISGRRKRAVSLVLKDNTPKDLTMTEWPTGAASLFRDSLVSCLAKDQCIDPLELREKSGNTPLI</sequence>
<evidence type="ECO:0000256" key="1">
    <source>
        <dbReference type="SAM" id="MobiDB-lite"/>
    </source>
</evidence>
<feature type="region of interest" description="Disordered" evidence="1">
    <location>
        <begin position="1"/>
        <end position="30"/>
    </location>
</feature>
<accession>A0A816K1B0</accession>
<organism evidence="2">
    <name type="scientific">Brassica napus</name>
    <name type="common">Rape</name>
    <dbReference type="NCBI Taxonomy" id="3708"/>
    <lineage>
        <taxon>Eukaryota</taxon>
        <taxon>Viridiplantae</taxon>
        <taxon>Streptophyta</taxon>
        <taxon>Embryophyta</taxon>
        <taxon>Tracheophyta</taxon>
        <taxon>Spermatophyta</taxon>
        <taxon>Magnoliopsida</taxon>
        <taxon>eudicotyledons</taxon>
        <taxon>Gunneridae</taxon>
        <taxon>Pentapetalae</taxon>
        <taxon>rosids</taxon>
        <taxon>malvids</taxon>
        <taxon>Brassicales</taxon>
        <taxon>Brassicaceae</taxon>
        <taxon>Brassiceae</taxon>
        <taxon>Brassica</taxon>
    </lineage>
</organism>
<dbReference type="Proteomes" id="UP001295469">
    <property type="component" value="Chromosome C04"/>
</dbReference>
<dbReference type="AlphaFoldDB" id="A0A816K1B0"/>
<reference evidence="2" key="1">
    <citation type="submission" date="2021-01" db="EMBL/GenBank/DDBJ databases">
        <authorList>
            <consortium name="Genoscope - CEA"/>
            <person name="William W."/>
        </authorList>
    </citation>
    <scope>NUCLEOTIDE SEQUENCE</scope>
</reference>